<protein>
    <recommendedName>
        <fullName evidence="3 11">Aspartyl/glutamyl-tRNA(Asn/Gln) amidotransferase subunit B</fullName>
        <shortName evidence="11">Asp/Glu-ADT subunit B</shortName>
        <ecNumber evidence="11">6.3.5.-</ecNumber>
    </recommendedName>
</protein>
<dbReference type="PANTHER" id="PTHR11659">
    <property type="entry name" value="GLUTAMYL-TRNA GLN AMIDOTRANSFERASE SUBUNIT B MITOCHONDRIAL AND PROKARYOTIC PET112-RELATED"/>
    <property type="match status" value="1"/>
</dbReference>
<accession>A0A2Z2L981</accession>
<dbReference type="EC" id="6.3.5.-" evidence="11"/>
<gene>
    <name evidence="11 13" type="primary">gatB</name>
    <name evidence="13" type="ORF">AOV_01425</name>
</gene>
<dbReference type="GO" id="GO:0006412">
    <property type="term" value="P:translation"/>
    <property type="evidence" value="ECO:0007669"/>
    <property type="project" value="UniProtKB-UniRule"/>
</dbReference>
<dbReference type="PANTHER" id="PTHR11659:SF0">
    <property type="entry name" value="GLUTAMYL-TRNA(GLN) AMIDOTRANSFERASE SUBUNIT B, MITOCHONDRIAL"/>
    <property type="match status" value="1"/>
</dbReference>
<dbReference type="EMBL" id="CP015994">
    <property type="protein sequence ID" value="ASI48167.1"/>
    <property type="molecule type" value="Genomic_DNA"/>
</dbReference>
<dbReference type="Gene3D" id="1.10.10.410">
    <property type="match status" value="1"/>
</dbReference>
<dbReference type="InterPro" id="IPR042114">
    <property type="entry name" value="GatB_C_1"/>
</dbReference>
<keyword evidence="5 11" id="KW-0547">Nucleotide-binding</keyword>
<name>A0A2Z2L981_9RICK</name>
<comment type="catalytic activity">
    <reaction evidence="10 11">
        <text>L-glutamyl-tRNA(Gln) + L-glutamine + ATP + H2O = L-glutaminyl-tRNA(Gln) + L-glutamate + ADP + phosphate + H(+)</text>
        <dbReference type="Rhea" id="RHEA:17521"/>
        <dbReference type="Rhea" id="RHEA-COMP:9681"/>
        <dbReference type="Rhea" id="RHEA-COMP:9684"/>
        <dbReference type="ChEBI" id="CHEBI:15377"/>
        <dbReference type="ChEBI" id="CHEBI:15378"/>
        <dbReference type="ChEBI" id="CHEBI:29985"/>
        <dbReference type="ChEBI" id="CHEBI:30616"/>
        <dbReference type="ChEBI" id="CHEBI:43474"/>
        <dbReference type="ChEBI" id="CHEBI:58359"/>
        <dbReference type="ChEBI" id="CHEBI:78520"/>
        <dbReference type="ChEBI" id="CHEBI:78521"/>
        <dbReference type="ChEBI" id="CHEBI:456216"/>
    </reaction>
</comment>
<evidence type="ECO:0000256" key="5">
    <source>
        <dbReference type="ARBA" id="ARBA00022741"/>
    </source>
</evidence>
<dbReference type="NCBIfam" id="NF004012">
    <property type="entry name" value="PRK05477.1-2"/>
    <property type="match status" value="1"/>
</dbReference>
<dbReference type="InterPro" id="IPR017959">
    <property type="entry name" value="Asn/Gln-tRNA_amidoTrfase_suB/E"/>
</dbReference>
<dbReference type="Gene3D" id="1.10.150.380">
    <property type="entry name" value="GatB domain, N-terminal subdomain"/>
    <property type="match status" value="1"/>
</dbReference>
<dbReference type="InterPro" id="IPR004413">
    <property type="entry name" value="GatB"/>
</dbReference>
<dbReference type="InterPro" id="IPR017958">
    <property type="entry name" value="Gln-tRNA_amidoTrfase_suB_CS"/>
</dbReference>
<dbReference type="SUPFAM" id="SSF89095">
    <property type="entry name" value="GatB/YqeY motif"/>
    <property type="match status" value="1"/>
</dbReference>
<evidence type="ECO:0000256" key="11">
    <source>
        <dbReference type="HAMAP-Rule" id="MF_00121"/>
    </source>
</evidence>
<keyword evidence="7 11" id="KW-0648">Protein biosynthesis</keyword>
<sequence>MAADTGIIQGNTHKWEMVIGLEVHAQVVSNSKLFSGASADFCSEPNTQVALFDVAMPGTLPVLNMRCVEQAVRTSLALSCEVHEHSVFDRKNYFYPDLASGYQITQFHFPIATGGHITLDECSNKDVRISRIHLEQDAGKSIHVGDKTYIDFNRAGVALMEIVSEPDLRSPEEAAEYIKKLRMILRAIGTCDGDMESGSLRCDANVSVRKVGESKLGARSEIKNLNSIKYLTQAIKYEARRQVEVLENAGVVSQSTMLFDADTGTTRTTREKEDACDYRYFPDPDLLPLELTKAFIDNIRASLPELPSEKRDRYMRDIGLSRYDADILSSDKDVSTYFECVVAKHTPDLAVPWITGELFGALNKRGLSITDSPVSAERLVGLLDLIADGTISGKIAKQVFALMFETEKSAPDIVREQGLRQITSEEALAPIVDRIIAENPAEVAEYRQGKGKLLGYFVGKVMKETGGQANPGLVNALIKRRLSGD</sequence>
<organism evidence="13 14">
    <name type="scientific">Anaplasma ovis str. Haibei</name>
    <dbReference type="NCBI Taxonomy" id="1248439"/>
    <lineage>
        <taxon>Bacteria</taxon>
        <taxon>Pseudomonadati</taxon>
        <taxon>Pseudomonadota</taxon>
        <taxon>Alphaproteobacteria</taxon>
        <taxon>Rickettsiales</taxon>
        <taxon>Anaplasmataceae</taxon>
        <taxon>Anaplasma</taxon>
    </lineage>
</organism>
<dbReference type="GO" id="GO:0005524">
    <property type="term" value="F:ATP binding"/>
    <property type="evidence" value="ECO:0007669"/>
    <property type="project" value="UniProtKB-KW"/>
</dbReference>
<evidence type="ECO:0000313" key="13">
    <source>
        <dbReference type="EMBL" id="ASI48167.1"/>
    </source>
</evidence>
<dbReference type="HAMAP" id="MF_00121">
    <property type="entry name" value="GatB"/>
    <property type="match status" value="1"/>
</dbReference>
<evidence type="ECO:0000256" key="3">
    <source>
        <dbReference type="ARBA" id="ARBA00016923"/>
    </source>
</evidence>
<evidence type="ECO:0000256" key="1">
    <source>
        <dbReference type="ARBA" id="ARBA00005306"/>
    </source>
</evidence>
<evidence type="ECO:0000256" key="4">
    <source>
        <dbReference type="ARBA" id="ARBA00022598"/>
    </source>
</evidence>
<dbReference type="InterPro" id="IPR003789">
    <property type="entry name" value="Asn/Gln_tRNA_amidoTrase-B-like"/>
</dbReference>
<evidence type="ECO:0000256" key="10">
    <source>
        <dbReference type="ARBA" id="ARBA00047913"/>
    </source>
</evidence>
<reference evidence="14" key="1">
    <citation type="submission" date="2018-06" db="EMBL/GenBank/DDBJ databases">
        <title>The Anaplasma ovis genome reveals a high proportion of pseudogenes.</title>
        <authorList>
            <person name="Liu Z."/>
            <person name="Peasley A.M."/>
            <person name="Yang J."/>
            <person name="Li Y."/>
            <person name="Guan G."/>
            <person name="Luo J."/>
            <person name="Yin H."/>
            <person name="Brayton K.A."/>
        </authorList>
    </citation>
    <scope>NUCLEOTIDE SEQUENCE [LARGE SCALE GENOMIC DNA]</scope>
    <source>
        <strain evidence="14">Haibei</strain>
    </source>
</reference>
<dbReference type="InterPro" id="IPR006075">
    <property type="entry name" value="Asn/Gln-tRNA_Trfase_suB/E_cat"/>
</dbReference>
<feature type="domain" description="Asn/Gln amidotransferase" evidence="12">
    <location>
        <begin position="336"/>
        <end position="482"/>
    </location>
</feature>
<dbReference type="PROSITE" id="PS01234">
    <property type="entry name" value="GATB"/>
    <property type="match status" value="1"/>
</dbReference>
<evidence type="ECO:0000259" key="12">
    <source>
        <dbReference type="SMART" id="SM00845"/>
    </source>
</evidence>
<dbReference type="NCBIfam" id="TIGR00133">
    <property type="entry name" value="gatB"/>
    <property type="match status" value="1"/>
</dbReference>
<dbReference type="OrthoDB" id="9804078at2"/>
<dbReference type="GO" id="GO:0070681">
    <property type="term" value="P:glutaminyl-tRNAGln biosynthesis via transamidation"/>
    <property type="evidence" value="ECO:0007669"/>
    <property type="project" value="TreeGrafter"/>
</dbReference>
<dbReference type="GO" id="GO:0050566">
    <property type="term" value="F:asparaginyl-tRNA synthase (glutamine-hydrolyzing) activity"/>
    <property type="evidence" value="ECO:0007669"/>
    <property type="project" value="RHEA"/>
</dbReference>
<dbReference type="FunFam" id="1.10.10.410:FF:000001">
    <property type="entry name" value="Aspartyl/glutamyl-tRNA(Asn/Gln) amidotransferase subunit B"/>
    <property type="match status" value="1"/>
</dbReference>
<comment type="similarity">
    <text evidence="1 11">Belongs to the GatB/GatE family. GatB subfamily.</text>
</comment>
<comment type="subunit">
    <text evidence="2 11">Heterotrimer of A, B and C subunits.</text>
</comment>
<dbReference type="InterPro" id="IPR014746">
    <property type="entry name" value="Gln_synth/guanido_kin_cat_dom"/>
</dbReference>
<dbReference type="NCBIfam" id="NF004015">
    <property type="entry name" value="PRK05477.1-5"/>
    <property type="match status" value="1"/>
</dbReference>
<evidence type="ECO:0000256" key="8">
    <source>
        <dbReference type="ARBA" id="ARBA00024799"/>
    </source>
</evidence>
<dbReference type="InterPro" id="IPR023168">
    <property type="entry name" value="GatB_Yqey_C_2"/>
</dbReference>
<dbReference type="KEGG" id="aoh:AOV_01425"/>
<dbReference type="AlphaFoldDB" id="A0A2Z2L981"/>
<dbReference type="NCBIfam" id="NF004014">
    <property type="entry name" value="PRK05477.1-4"/>
    <property type="match status" value="1"/>
</dbReference>
<dbReference type="RefSeq" id="WP_075139455.1">
    <property type="nucleotide sequence ID" value="NZ_CP015994.1"/>
</dbReference>
<dbReference type="Pfam" id="PF02934">
    <property type="entry name" value="GatB_N"/>
    <property type="match status" value="1"/>
</dbReference>
<comment type="function">
    <text evidence="8 11">Allows the formation of correctly charged Asn-tRNA(Asn) or Gln-tRNA(Gln) through the transamidation of misacylated Asp-tRNA(Asn) or Glu-tRNA(Gln) in organisms which lack either or both of asparaginyl-tRNA or glutaminyl-tRNA synthetases. The reaction takes place in the presence of glutamine and ATP through an activated phospho-Asp-tRNA(Asn) or phospho-Glu-tRNA(Gln).</text>
</comment>
<dbReference type="GO" id="GO:0050567">
    <property type="term" value="F:glutaminyl-tRNA synthase (glutamine-hydrolyzing) activity"/>
    <property type="evidence" value="ECO:0007669"/>
    <property type="project" value="UniProtKB-UniRule"/>
</dbReference>
<evidence type="ECO:0000313" key="14">
    <source>
        <dbReference type="Proteomes" id="UP000259762"/>
    </source>
</evidence>
<evidence type="ECO:0000256" key="9">
    <source>
        <dbReference type="ARBA" id="ARBA00047380"/>
    </source>
</evidence>
<dbReference type="InterPro" id="IPR018027">
    <property type="entry name" value="Asn/Gln_amidotransferase"/>
</dbReference>
<dbReference type="GO" id="GO:0016740">
    <property type="term" value="F:transferase activity"/>
    <property type="evidence" value="ECO:0007669"/>
    <property type="project" value="UniProtKB-KW"/>
</dbReference>
<keyword evidence="6 11" id="KW-0067">ATP-binding</keyword>
<proteinExistence type="inferred from homology"/>
<dbReference type="SUPFAM" id="SSF55931">
    <property type="entry name" value="Glutamine synthetase/guanido kinase"/>
    <property type="match status" value="1"/>
</dbReference>
<dbReference type="Proteomes" id="UP000259762">
    <property type="component" value="Chromosome"/>
</dbReference>
<evidence type="ECO:0000256" key="6">
    <source>
        <dbReference type="ARBA" id="ARBA00022840"/>
    </source>
</evidence>
<reference evidence="13 14" key="2">
    <citation type="journal article" date="2019" name="BMC Genomics">
        <title>The Anaplasma ovis genome reveals a high proportion of pseudogenes.</title>
        <authorList>
            <person name="Liu Z."/>
            <person name="Peasley A.M."/>
            <person name="Yang J."/>
            <person name="Li Y."/>
            <person name="Guan G."/>
            <person name="Luo J."/>
            <person name="Yin H."/>
            <person name="Brayton K.A."/>
        </authorList>
    </citation>
    <scope>NUCLEOTIDE SEQUENCE [LARGE SCALE GENOMIC DNA]</scope>
    <source>
        <strain evidence="13 14">Haibei</strain>
    </source>
</reference>
<keyword evidence="14" id="KW-1185">Reference proteome</keyword>
<keyword evidence="4 11" id="KW-0436">Ligase</keyword>
<dbReference type="Pfam" id="PF02637">
    <property type="entry name" value="GatB_Yqey"/>
    <property type="match status" value="1"/>
</dbReference>
<dbReference type="SMART" id="SM00845">
    <property type="entry name" value="GatB_Yqey"/>
    <property type="match status" value="1"/>
</dbReference>
<keyword evidence="13" id="KW-0808">Transferase</keyword>
<evidence type="ECO:0000256" key="7">
    <source>
        <dbReference type="ARBA" id="ARBA00022917"/>
    </source>
</evidence>
<comment type="catalytic activity">
    <reaction evidence="9 11">
        <text>L-aspartyl-tRNA(Asn) + L-glutamine + ATP + H2O = L-asparaginyl-tRNA(Asn) + L-glutamate + ADP + phosphate + 2 H(+)</text>
        <dbReference type="Rhea" id="RHEA:14513"/>
        <dbReference type="Rhea" id="RHEA-COMP:9674"/>
        <dbReference type="Rhea" id="RHEA-COMP:9677"/>
        <dbReference type="ChEBI" id="CHEBI:15377"/>
        <dbReference type="ChEBI" id="CHEBI:15378"/>
        <dbReference type="ChEBI" id="CHEBI:29985"/>
        <dbReference type="ChEBI" id="CHEBI:30616"/>
        <dbReference type="ChEBI" id="CHEBI:43474"/>
        <dbReference type="ChEBI" id="CHEBI:58359"/>
        <dbReference type="ChEBI" id="CHEBI:78515"/>
        <dbReference type="ChEBI" id="CHEBI:78516"/>
        <dbReference type="ChEBI" id="CHEBI:456216"/>
    </reaction>
</comment>
<evidence type="ECO:0000256" key="2">
    <source>
        <dbReference type="ARBA" id="ARBA00011123"/>
    </source>
</evidence>